<protein>
    <submittedName>
        <fullName evidence="2">DUF2249 domain-containing protein</fullName>
    </submittedName>
</protein>
<evidence type="ECO:0000259" key="1">
    <source>
        <dbReference type="Pfam" id="PF10006"/>
    </source>
</evidence>
<dbReference type="EMBL" id="JAOPJZ010000014">
    <property type="protein sequence ID" value="MCU4753231.1"/>
    <property type="molecule type" value="Genomic_DNA"/>
</dbReference>
<dbReference type="AlphaFoldDB" id="A0AAP2Z9U3"/>
<keyword evidence="3" id="KW-1185">Reference proteome</keyword>
<name>A0AAP2Z9U3_9EURY</name>
<dbReference type="Pfam" id="PF10006">
    <property type="entry name" value="DUF2249"/>
    <property type="match status" value="1"/>
</dbReference>
<feature type="domain" description="DUF2249" evidence="1">
    <location>
        <begin position="3"/>
        <end position="74"/>
    </location>
</feature>
<comment type="caution">
    <text evidence="2">The sequence shown here is derived from an EMBL/GenBank/DDBJ whole genome shotgun (WGS) entry which is preliminary data.</text>
</comment>
<reference evidence="2 3" key="1">
    <citation type="submission" date="2022-09" db="EMBL/GenBank/DDBJ databases">
        <title>Enrichment on poylsaccharides allowed isolation of novel metabolic and taxonomic groups of Haloarchaea.</title>
        <authorList>
            <person name="Sorokin D.Y."/>
            <person name="Elcheninov A.G."/>
            <person name="Khizhniak T.V."/>
            <person name="Kolganova T.V."/>
            <person name="Kublanov I.V."/>
        </authorList>
    </citation>
    <scope>NUCLEOTIDE SEQUENCE [LARGE SCALE GENOMIC DNA]</scope>
    <source>
        <strain evidence="2 3">AArc-curdl1</strain>
    </source>
</reference>
<dbReference type="Proteomes" id="UP001321047">
    <property type="component" value="Unassembled WGS sequence"/>
</dbReference>
<organism evidence="2 3">
    <name type="scientific">Natronosalvus hydrolyticus</name>
    <dbReference type="NCBI Taxonomy" id="2979988"/>
    <lineage>
        <taxon>Archaea</taxon>
        <taxon>Methanobacteriati</taxon>
        <taxon>Methanobacteriota</taxon>
        <taxon>Stenosarchaea group</taxon>
        <taxon>Halobacteria</taxon>
        <taxon>Halobacteriales</taxon>
        <taxon>Natrialbaceae</taxon>
        <taxon>Natronosalvus</taxon>
    </lineage>
</organism>
<evidence type="ECO:0000313" key="2">
    <source>
        <dbReference type="EMBL" id="MCU4753231.1"/>
    </source>
</evidence>
<proteinExistence type="predicted"/>
<dbReference type="InterPro" id="IPR018720">
    <property type="entry name" value="DUF2249"/>
</dbReference>
<evidence type="ECO:0000313" key="3">
    <source>
        <dbReference type="Proteomes" id="UP001321047"/>
    </source>
</evidence>
<dbReference type="RefSeq" id="WP_342809566.1">
    <property type="nucleotide sequence ID" value="NZ_JAOPJZ010000014.1"/>
</dbReference>
<sequence>MTTLDVRTIPPAERHPMIHDAFAELEAGDSLTIINDHEPKPLFYEFQAEVESFDVDGYQVEQEIPGKFVAEFPKRAE</sequence>
<gene>
    <name evidence="2" type="ORF">OB919_14795</name>
</gene>
<accession>A0AAP2Z9U3</accession>